<proteinExistence type="predicted"/>
<dbReference type="HOGENOM" id="CLU_053359_4_0_11"/>
<evidence type="ECO:0000256" key="1">
    <source>
        <dbReference type="ARBA" id="ARBA00004127"/>
    </source>
</evidence>
<name>E2SBV8_9ACTN</name>
<dbReference type="OrthoDB" id="582337at2"/>
<dbReference type="STRING" id="585531.HMPREF0063_11517"/>
<evidence type="ECO:0000259" key="6">
    <source>
        <dbReference type="Pfam" id="PF02656"/>
    </source>
</evidence>
<gene>
    <name evidence="7" type="ORF">HMPREF0063_11517</name>
</gene>
<dbReference type="eggNOG" id="COG2149">
    <property type="taxonomic scope" value="Bacteria"/>
</dbReference>
<dbReference type="AlphaFoldDB" id="E2SBV8"/>
<keyword evidence="3 5" id="KW-1133">Transmembrane helix</keyword>
<dbReference type="GO" id="GO:0012505">
    <property type="term" value="C:endomembrane system"/>
    <property type="evidence" value="ECO:0007669"/>
    <property type="project" value="UniProtKB-SubCell"/>
</dbReference>
<accession>E2SBV8</accession>
<reference evidence="7" key="1">
    <citation type="submission" date="2010-08" db="EMBL/GenBank/DDBJ databases">
        <authorList>
            <person name="Muzny D."/>
            <person name="Qin X."/>
            <person name="Buhay C."/>
            <person name="Dugan-Rocha S."/>
            <person name="Ding Y."/>
            <person name="Chen G."/>
            <person name="Hawes A."/>
            <person name="Holder M."/>
            <person name="Jhangiani S."/>
            <person name="Johnson A."/>
            <person name="Khan Z."/>
            <person name="Li Z."/>
            <person name="Liu W."/>
            <person name="Liu X."/>
            <person name="Perez L."/>
            <person name="Shen H."/>
            <person name="Wang Q."/>
            <person name="Watt J."/>
            <person name="Xi L."/>
            <person name="Xin Y."/>
            <person name="Zhou J."/>
            <person name="Deng J."/>
            <person name="Jiang H."/>
            <person name="Liu Y."/>
            <person name="Qu J."/>
            <person name="Song X.-Z."/>
            <person name="Zhang L."/>
            <person name="Villasana D."/>
            <person name="Johnson A."/>
            <person name="Liu J."/>
            <person name="Liyanage D."/>
            <person name="Lorensuhewa L."/>
            <person name="Robinson T."/>
            <person name="Song A."/>
            <person name="Song B.-B."/>
            <person name="Dinh H."/>
            <person name="Thornton R."/>
            <person name="Coyle M."/>
            <person name="Francisco L."/>
            <person name="Jackson L."/>
            <person name="Javaid M."/>
            <person name="Korchina V."/>
            <person name="Kovar C."/>
            <person name="Mata R."/>
            <person name="Mathew T."/>
            <person name="Ngo R."/>
            <person name="Nguyen L."/>
            <person name="Nguyen N."/>
            <person name="Okwuonu G."/>
            <person name="Ongeri F."/>
            <person name="Pham C."/>
            <person name="Simmons D."/>
            <person name="Wilczek-Boney K."/>
            <person name="Hale W."/>
            <person name="Jakkamsetti A."/>
            <person name="Pham P."/>
            <person name="Ruth R."/>
            <person name="San Lucas F."/>
            <person name="Warren J."/>
            <person name="Zhang J."/>
            <person name="Zhao Z."/>
            <person name="Zhou C."/>
            <person name="Zhu D."/>
            <person name="Lee S."/>
            <person name="Bess C."/>
            <person name="Blankenburg K."/>
            <person name="Forbes L."/>
            <person name="Fu Q."/>
            <person name="Gubbala S."/>
            <person name="Hirani K."/>
            <person name="Jayaseelan J.C."/>
            <person name="Lara F."/>
            <person name="Munidasa M."/>
            <person name="Palculict T."/>
            <person name="Patil S."/>
            <person name="Pu L.-L."/>
            <person name="Saada N."/>
            <person name="Tang L."/>
            <person name="Weissenberger G."/>
            <person name="Zhu Y."/>
            <person name="Hemphill L."/>
            <person name="Shang Y."/>
            <person name="Youmans B."/>
            <person name="Ayvaz T."/>
            <person name="Ross M."/>
            <person name="Santibanez J."/>
            <person name="Aqrawi P."/>
            <person name="Gross S."/>
            <person name="Joshi V."/>
            <person name="Fowler G."/>
            <person name="Nazareth L."/>
            <person name="Reid J."/>
            <person name="Worley K."/>
            <person name="Petrosino J."/>
            <person name="Highlander S."/>
            <person name="Gibbs R."/>
        </authorList>
    </citation>
    <scope>NUCLEOTIDE SEQUENCE [LARGE SCALE GENOMIC DNA]</scope>
    <source>
        <strain evidence="7">DSM 15272</strain>
    </source>
</reference>
<feature type="transmembrane region" description="Helical" evidence="5">
    <location>
        <begin position="104"/>
        <end position="125"/>
    </location>
</feature>
<comment type="subcellular location">
    <subcellularLocation>
        <location evidence="1">Endomembrane system</location>
        <topology evidence="1">Multi-pass membrane protein</topology>
    </subcellularLocation>
</comment>
<dbReference type="InterPro" id="IPR003807">
    <property type="entry name" value="DUF202"/>
</dbReference>
<dbReference type="RefSeq" id="WP_007078859.1">
    <property type="nucleotide sequence ID" value="NZ_CM001024.1"/>
</dbReference>
<evidence type="ECO:0000256" key="2">
    <source>
        <dbReference type="ARBA" id="ARBA00022692"/>
    </source>
</evidence>
<dbReference type="EMBL" id="ACLF03000005">
    <property type="protein sequence ID" value="EFQ83244.1"/>
    <property type="molecule type" value="Genomic_DNA"/>
</dbReference>
<keyword evidence="4 5" id="KW-0472">Membrane</keyword>
<evidence type="ECO:0000313" key="7">
    <source>
        <dbReference type="EMBL" id="EFQ83244.1"/>
    </source>
</evidence>
<evidence type="ECO:0000313" key="8">
    <source>
        <dbReference type="Proteomes" id="UP000003111"/>
    </source>
</evidence>
<dbReference type="Pfam" id="PF02656">
    <property type="entry name" value="DUF202"/>
    <property type="match status" value="1"/>
</dbReference>
<protein>
    <recommendedName>
        <fullName evidence="6">DUF202 domain-containing protein</fullName>
    </recommendedName>
</protein>
<evidence type="ECO:0000256" key="4">
    <source>
        <dbReference type="ARBA" id="ARBA00023136"/>
    </source>
</evidence>
<sequence>MDAREQDDPRRPRSVYRVGGEPDARFSLANERTYLAWTRTGLAVAAGALAVRSPILDLPEVEREIAAAALLVLALGFFGHAVVRWRGSERAMRTGGPLPGFIGPILLGVGLAVVVAGLLVAVLVAG</sequence>
<feature type="transmembrane region" description="Helical" evidence="5">
    <location>
        <begin position="65"/>
        <end position="83"/>
    </location>
</feature>
<feature type="transmembrane region" description="Helical" evidence="5">
    <location>
        <begin position="34"/>
        <end position="53"/>
    </location>
</feature>
<dbReference type="Proteomes" id="UP000003111">
    <property type="component" value="Unassembled WGS sequence"/>
</dbReference>
<keyword evidence="2 5" id="KW-0812">Transmembrane</keyword>
<evidence type="ECO:0000256" key="5">
    <source>
        <dbReference type="SAM" id="Phobius"/>
    </source>
</evidence>
<keyword evidence="8" id="KW-1185">Reference proteome</keyword>
<feature type="domain" description="DUF202" evidence="6">
    <location>
        <begin position="25"/>
        <end position="91"/>
    </location>
</feature>
<comment type="caution">
    <text evidence="7">The sequence shown here is derived from an EMBL/GenBank/DDBJ whole genome shotgun (WGS) entry which is preliminary data.</text>
</comment>
<evidence type="ECO:0000256" key="3">
    <source>
        <dbReference type="ARBA" id="ARBA00022989"/>
    </source>
</evidence>
<organism evidence="7 8">
    <name type="scientific">Aeromicrobium marinum DSM 15272</name>
    <dbReference type="NCBI Taxonomy" id="585531"/>
    <lineage>
        <taxon>Bacteria</taxon>
        <taxon>Bacillati</taxon>
        <taxon>Actinomycetota</taxon>
        <taxon>Actinomycetes</taxon>
        <taxon>Propionibacteriales</taxon>
        <taxon>Nocardioidaceae</taxon>
        <taxon>Aeromicrobium</taxon>
    </lineage>
</organism>